<organism evidence="2 3">
    <name type="scientific">Prorocentrum cordatum</name>
    <dbReference type="NCBI Taxonomy" id="2364126"/>
    <lineage>
        <taxon>Eukaryota</taxon>
        <taxon>Sar</taxon>
        <taxon>Alveolata</taxon>
        <taxon>Dinophyceae</taxon>
        <taxon>Prorocentrales</taxon>
        <taxon>Prorocentraceae</taxon>
        <taxon>Prorocentrum</taxon>
    </lineage>
</organism>
<gene>
    <name evidence="2" type="ORF">PCOR1329_LOCUS2319</name>
</gene>
<accession>A0ABN9PIM9</accession>
<feature type="region of interest" description="Disordered" evidence="1">
    <location>
        <begin position="232"/>
        <end position="410"/>
    </location>
</feature>
<feature type="region of interest" description="Disordered" evidence="1">
    <location>
        <begin position="1"/>
        <end position="26"/>
    </location>
</feature>
<feature type="region of interest" description="Disordered" evidence="1">
    <location>
        <begin position="132"/>
        <end position="214"/>
    </location>
</feature>
<feature type="compositionally biased region" description="Low complexity" evidence="1">
    <location>
        <begin position="149"/>
        <end position="158"/>
    </location>
</feature>
<proteinExistence type="predicted"/>
<feature type="compositionally biased region" description="Low complexity" evidence="1">
    <location>
        <begin position="309"/>
        <end position="322"/>
    </location>
</feature>
<feature type="compositionally biased region" description="Basic and acidic residues" evidence="1">
    <location>
        <begin position="10"/>
        <end position="26"/>
    </location>
</feature>
<feature type="compositionally biased region" description="Basic and acidic residues" evidence="1">
    <location>
        <begin position="232"/>
        <end position="280"/>
    </location>
</feature>
<comment type="caution">
    <text evidence="2">The sequence shown here is derived from an EMBL/GenBank/DDBJ whole genome shotgun (WGS) entry which is preliminary data.</text>
</comment>
<dbReference type="Proteomes" id="UP001189429">
    <property type="component" value="Unassembled WGS sequence"/>
</dbReference>
<evidence type="ECO:0000313" key="2">
    <source>
        <dbReference type="EMBL" id="CAK0791429.1"/>
    </source>
</evidence>
<evidence type="ECO:0000256" key="1">
    <source>
        <dbReference type="SAM" id="MobiDB-lite"/>
    </source>
</evidence>
<dbReference type="EMBL" id="CAUYUJ010000581">
    <property type="protein sequence ID" value="CAK0791429.1"/>
    <property type="molecule type" value="Genomic_DNA"/>
</dbReference>
<feature type="compositionally biased region" description="Basic residues" evidence="1">
    <location>
        <begin position="323"/>
        <end position="334"/>
    </location>
</feature>
<protein>
    <submittedName>
        <fullName evidence="2">Uncharacterized protein</fullName>
    </submittedName>
</protein>
<evidence type="ECO:0000313" key="3">
    <source>
        <dbReference type="Proteomes" id="UP001189429"/>
    </source>
</evidence>
<reference evidence="2" key="1">
    <citation type="submission" date="2023-10" db="EMBL/GenBank/DDBJ databases">
        <authorList>
            <person name="Chen Y."/>
            <person name="Shah S."/>
            <person name="Dougan E. K."/>
            <person name="Thang M."/>
            <person name="Chan C."/>
        </authorList>
    </citation>
    <scope>NUCLEOTIDE SEQUENCE [LARGE SCALE GENOMIC DNA]</scope>
</reference>
<keyword evidence="3" id="KW-1185">Reference proteome</keyword>
<feature type="compositionally biased region" description="Basic residues" evidence="1">
    <location>
        <begin position="286"/>
        <end position="308"/>
    </location>
</feature>
<sequence>MMQARSMRTVHHDPPKRQGGHVEPKSWRMWTPGPAGAWAHFDPMRFDVGLLLARSDAVSMLRPSNAATCVRLAVVGLGAAHAGLDYAFLILGAAIHHSGYGPEPLWWCTVLLLARRGGVVPADMLTALEEMVKEGSGQTRSPRRESRDSSSPSRTSGRGAAGPAVLGRLPAAHPRGEAGHAGRKQAGARELRGARGQRPRARAGQPGEKVMGGLKSRPVVLDVRPVGWVPSEKRREREKRKILEEAETKARIEEEERRREQVAREAEEQRERDQAERALRQESMTARRRRRSGRRRWRRRRSRGRRTRSSSARCCRSPSPCARRPRSSWRRRTARPCSSRAPAGPAGCRCGCSPGARIRGGGSSSPTARGIDPRGPPRAVDVDVCGPSGGHKMSIPTARWGNRTSVPGGG</sequence>
<name>A0ABN9PIM9_9DINO</name>